<feature type="compositionally biased region" description="Basic and acidic residues" evidence="2">
    <location>
        <begin position="61"/>
        <end position="74"/>
    </location>
</feature>
<protein>
    <submittedName>
        <fullName evidence="4">Ankyrin repeat domain protein</fullName>
    </submittedName>
</protein>
<evidence type="ECO:0000313" key="5">
    <source>
        <dbReference type="Proteomes" id="UP000693970"/>
    </source>
</evidence>
<comment type="caution">
    <text evidence="4">The sequence shown here is derived from an EMBL/GenBank/DDBJ whole genome shotgun (WGS) entry which is preliminary data.</text>
</comment>
<name>A0A9K3LET7_9STRA</name>
<dbReference type="PROSITE" id="PS50088">
    <property type="entry name" value="ANK_REPEAT"/>
    <property type="match status" value="1"/>
</dbReference>
<keyword evidence="1" id="KW-0040">ANK repeat</keyword>
<dbReference type="InterPro" id="IPR002110">
    <property type="entry name" value="Ankyrin_rpt"/>
</dbReference>
<feature type="signal peptide" evidence="3">
    <location>
        <begin position="1"/>
        <end position="24"/>
    </location>
</feature>
<proteinExistence type="predicted"/>
<evidence type="ECO:0000256" key="2">
    <source>
        <dbReference type="SAM" id="MobiDB-lite"/>
    </source>
</evidence>
<keyword evidence="5" id="KW-1185">Reference proteome</keyword>
<feature type="compositionally biased region" description="Polar residues" evidence="2">
    <location>
        <begin position="41"/>
        <end position="59"/>
    </location>
</feature>
<dbReference type="AlphaFoldDB" id="A0A9K3LET7"/>
<dbReference type="EMBL" id="JAGRRH010000013">
    <property type="protein sequence ID" value="KAG7360213.1"/>
    <property type="molecule type" value="Genomic_DNA"/>
</dbReference>
<dbReference type="PROSITE" id="PS50297">
    <property type="entry name" value="ANK_REP_REGION"/>
    <property type="match status" value="1"/>
</dbReference>
<gene>
    <name evidence="4" type="ORF">IV203_035312</name>
</gene>
<accession>A0A9K3LET7</accession>
<evidence type="ECO:0000256" key="3">
    <source>
        <dbReference type="SAM" id="SignalP"/>
    </source>
</evidence>
<reference evidence="4" key="2">
    <citation type="submission" date="2021-04" db="EMBL/GenBank/DDBJ databases">
        <authorList>
            <person name="Podell S."/>
        </authorList>
    </citation>
    <scope>NUCLEOTIDE SEQUENCE</scope>
    <source>
        <strain evidence="4">Hildebrandi</strain>
    </source>
</reference>
<organism evidence="4 5">
    <name type="scientific">Nitzschia inconspicua</name>
    <dbReference type="NCBI Taxonomy" id="303405"/>
    <lineage>
        <taxon>Eukaryota</taxon>
        <taxon>Sar</taxon>
        <taxon>Stramenopiles</taxon>
        <taxon>Ochrophyta</taxon>
        <taxon>Bacillariophyta</taxon>
        <taxon>Bacillariophyceae</taxon>
        <taxon>Bacillariophycidae</taxon>
        <taxon>Bacillariales</taxon>
        <taxon>Bacillariaceae</taxon>
        <taxon>Nitzschia</taxon>
    </lineage>
</organism>
<keyword evidence="3" id="KW-0732">Signal</keyword>
<evidence type="ECO:0000256" key="1">
    <source>
        <dbReference type="PROSITE-ProRule" id="PRU00023"/>
    </source>
</evidence>
<dbReference type="SMART" id="SM00248">
    <property type="entry name" value="ANK"/>
    <property type="match status" value="2"/>
</dbReference>
<evidence type="ECO:0000313" key="4">
    <source>
        <dbReference type="EMBL" id="KAG7360213.1"/>
    </source>
</evidence>
<dbReference type="OrthoDB" id="41194at2759"/>
<reference evidence="4" key="1">
    <citation type="journal article" date="2021" name="Sci. Rep.">
        <title>Diploid genomic architecture of Nitzschia inconspicua, an elite biomass production diatom.</title>
        <authorList>
            <person name="Oliver A."/>
            <person name="Podell S."/>
            <person name="Pinowska A."/>
            <person name="Traller J.C."/>
            <person name="Smith S.R."/>
            <person name="McClure R."/>
            <person name="Beliaev A."/>
            <person name="Bohutskyi P."/>
            <person name="Hill E.A."/>
            <person name="Rabines A."/>
            <person name="Zheng H."/>
            <person name="Allen L.Z."/>
            <person name="Kuo A."/>
            <person name="Grigoriev I.V."/>
            <person name="Allen A.E."/>
            <person name="Hazlebeck D."/>
            <person name="Allen E.E."/>
        </authorList>
    </citation>
    <scope>NUCLEOTIDE SEQUENCE</scope>
    <source>
        <strain evidence="4">Hildebrandi</strain>
    </source>
</reference>
<feature type="region of interest" description="Disordered" evidence="2">
    <location>
        <begin position="41"/>
        <end position="74"/>
    </location>
</feature>
<sequence length="479" mass="54874">MRQLFPRTSIVLILSIVLIQHVRSSSHDSVGTTVDLDLNLSTDPTSTQVSSPTTNQQYQEENNRREEEEEEKAHPQYTVLDNASWAITSRNVSSILNPNKQNIYNNFIRDCNLAYYENDESVQLTENTFCQDNDDVRIEMNTHQPSSVYNYTKQGYQKIRTPTKLYSLLRDFWDNHRDKSEPEWSSVTVYQNTWKYNTEMVYVDNERSGGSSKLSKAVYDTVQPLLEDWTGQYLEPVSLWGIRIYKNNSILVPHVDRMPLIVSAIIQVDQDVDEPWPLEVYGHDGKAANVTMEPGDMLLYESHSVIHGRPFPMKGRFYANCFVHFEIKASIDGPSTYDPTLDIPPYIIPHSYWHNEWQVENKEGWRAKTVREDAVPILIGRGDVAGIQKVYHDFPNKLHESDSNGWTALHESVRCGKLSILKTLLGFGMDKDLLTAAGISPLHFARYYHGETHDITQYLVSIGAKDIKHPVGANTNSEL</sequence>
<dbReference type="Proteomes" id="UP000693970">
    <property type="component" value="Unassembled WGS sequence"/>
</dbReference>
<feature type="chain" id="PRO_5039923487" evidence="3">
    <location>
        <begin position="25"/>
        <end position="479"/>
    </location>
</feature>
<dbReference type="Pfam" id="PF12796">
    <property type="entry name" value="Ank_2"/>
    <property type="match status" value="1"/>
</dbReference>
<feature type="repeat" description="ANK" evidence="1">
    <location>
        <begin position="404"/>
        <end position="436"/>
    </location>
</feature>